<dbReference type="Proteomes" id="UP001498421">
    <property type="component" value="Unassembled WGS sequence"/>
</dbReference>
<name>A0ABR1I5S9_9HYPO</name>
<proteinExistence type="predicted"/>
<dbReference type="Gene3D" id="1.10.510.10">
    <property type="entry name" value="Transferase(Phosphotransferase) domain 1"/>
    <property type="match status" value="1"/>
</dbReference>
<reference evidence="1 2" key="1">
    <citation type="journal article" date="2025" name="Microbiol. Resour. Announc.">
        <title>Draft genome sequences for Neonectria magnoliae and Neonectria punicea, canker pathogens of Liriodendron tulipifera and Acer saccharum in West Virginia.</title>
        <authorList>
            <person name="Petronek H.M."/>
            <person name="Kasson M.T."/>
            <person name="Metheny A.M."/>
            <person name="Stauder C.M."/>
            <person name="Lovett B."/>
            <person name="Lynch S.C."/>
            <person name="Garnas J.R."/>
            <person name="Kasson L.R."/>
            <person name="Stajich J.E."/>
        </authorList>
    </citation>
    <scope>NUCLEOTIDE SEQUENCE [LARGE SCALE GENOMIC DNA]</scope>
    <source>
        <strain evidence="1 2">NRRL 64651</strain>
    </source>
</reference>
<comment type="caution">
    <text evidence="1">The sequence shown here is derived from an EMBL/GenBank/DDBJ whole genome shotgun (WGS) entry which is preliminary data.</text>
</comment>
<dbReference type="EMBL" id="JAZAVK010000036">
    <property type="protein sequence ID" value="KAK7428880.1"/>
    <property type="molecule type" value="Genomic_DNA"/>
</dbReference>
<evidence type="ECO:0000313" key="1">
    <source>
        <dbReference type="EMBL" id="KAK7428880.1"/>
    </source>
</evidence>
<accession>A0ABR1I5S9</accession>
<evidence type="ECO:0000313" key="2">
    <source>
        <dbReference type="Proteomes" id="UP001498421"/>
    </source>
</evidence>
<dbReference type="InterPro" id="IPR011009">
    <property type="entry name" value="Kinase-like_dom_sf"/>
</dbReference>
<dbReference type="SUPFAM" id="SSF56112">
    <property type="entry name" value="Protein kinase-like (PK-like)"/>
    <property type="match status" value="1"/>
</dbReference>
<protein>
    <recommendedName>
        <fullName evidence="3">Protein kinase domain-containing protein</fullName>
    </recommendedName>
</protein>
<evidence type="ECO:0008006" key="3">
    <source>
        <dbReference type="Google" id="ProtNLM"/>
    </source>
</evidence>
<sequence length="332" mass="37822">METPDAGSGNTADFVYPIDKVLQLKASINNTADNQQTPLQVKVKQRIKPWTLSCGMVVEIEENPDASEPPEGLRNGDEAFLKMFDRRFAEQHRQDNVVDIWSEDVENEFLASLRSGKTESFLDKLHTVPGFQRDTEDDWDTAENEAYLADELQKCFNSEIATYSRLQEHQGKIIPRFLAAITLGMPPPDAALSTQQQELYQIKGVLLEYLTGFSLSSMVQSAPRSSWQDIVDQAIRIVHVLGDNNILNADVRPDNFVVVPEDQAYRVFMIDFGQCRLRREDESDAEWGRAKWIQDEEGAVGAVMRSRLKKVGFELRFEPSWRYLSWAPGEDD</sequence>
<gene>
    <name evidence="1" type="ORF">QQZ08_004650</name>
</gene>
<organism evidence="1 2">
    <name type="scientific">Neonectria magnoliae</name>
    <dbReference type="NCBI Taxonomy" id="2732573"/>
    <lineage>
        <taxon>Eukaryota</taxon>
        <taxon>Fungi</taxon>
        <taxon>Dikarya</taxon>
        <taxon>Ascomycota</taxon>
        <taxon>Pezizomycotina</taxon>
        <taxon>Sordariomycetes</taxon>
        <taxon>Hypocreomycetidae</taxon>
        <taxon>Hypocreales</taxon>
        <taxon>Nectriaceae</taxon>
        <taxon>Neonectria</taxon>
    </lineage>
</organism>
<keyword evidence="2" id="KW-1185">Reference proteome</keyword>